<dbReference type="Gramene" id="ONK68648">
    <property type="protein sequence ID" value="ONK68648"/>
    <property type="gene ID" value="A4U43_C05F14380"/>
</dbReference>
<dbReference type="EMBL" id="CM007385">
    <property type="protein sequence ID" value="ONK68648.1"/>
    <property type="molecule type" value="Genomic_DNA"/>
</dbReference>
<accession>A0A5P1ERK3</accession>
<reference evidence="3" key="1">
    <citation type="journal article" date="2017" name="Nat. Commun.">
        <title>The asparagus genome sheds light on the origin and evolution of a young Y chromosome.</title>
        <authorList>
            <person name="Harkess A."/>
            <person name="Zhou J."/>
            <person name="Xu C."/>
            <person name="Bowers J.E."/>
            <person name="Van der Hulst R."/>
            <person name="Ayyampalayam S."/>
            <person name="Mercati F."/>
            <person name="Riccardi P."/>
            <person name="McKain M.R."/>
            <person name="Kakrana A."/>
            <person name="Tang H."/>
            <person name="Ray J."/>
            <person name="Groenendijk J."/>
            <person name="Arikit S."/>
            <person name="Mathioni S.M."/>
            <person name="Nakano M."/>
            <person name="Shan H."/>
            <person name="Telgmann-Rauber A."/>
            <person name="Kanno A."/>
            <person name="Yue Z."/>
            <person name="Chen H."/>
            <person name="Li W."/>
            <person name="Chen Y."/>
            <person name="Xu X."/>
            <person name="Zhang Y."/>
            <person name="Luo S."/>
            <person name="Chen H."/>
            <person name="Gao J."/>
            <person name="Mao Z."/>
            <person name="Pires J.C."/>
            <person name="Luo M."/>
            <person name="Kudrna D."/>
            <person name="Wing R.A."/>
            <person name="Meyers B.C."/>
            <person name="Yi K."/>
            <person name="Kong H."/>
            <person name="Lavrijsen P."/>
            <person name="Sunseri F."/>
            <person name="Falavigna A."/>
            <person name="Ye Y."/>
            <person name="Leebens-Mack J.H."/>
            <person name="Chen G."/>
        </authorList>
    </citation>
    <scope>NUCLEOTIDE SEQUENCE [LARGE SCALE GENOMIC DNA]</scope>
    <source>
        <strain evidence="3">cv. DH0086</strain>
    </source>
</reference>
<dbReference type="AlphaFoldDB" id="A0A5P1ERK3"/>
<name>A0A5P1ERK3_ASPOF</name>
<protein>
    <submittedName>
        <fullName evidence="2">Uncharacterized protein</fullName>
    </submittedName>
</protein>
<sequence>MAALIAEGECVGWCQSCPPQSHEPVCPRVLPTRAPIRSDPERVIASGPSSMESFDSFYFRRQLRRLSSESRLPEPIDFGILTDDDDDYDEDDHDIDVGASADDDLDIDGGDDGDGPDVAPAA</sequence>
<gene>
    <name evidence="2" type="ORF">A4U43_C05F14380</name>
</gene>
<dbReference type="Proteomes" id="UP000243459">
    <property type="component" value="Chromosome 5"/>
</dbReference>
<evidence type="ECO:0000313" key="2">
    <source>
        <dbReference type="EMBL" id="ONK68648.1"/>
    </source>
</evidence>
<keyword evidence="3" id="KW-1185">Reference proteome</keyword>
<organism evidence="2 3">
    <name type="scientific">Asparagus officinalis</name>
    <name type="common">Garden asparagus</name>
    <dbReference type="NCBI Taxonomy" id="4686"/>
    <lineage>
        <taxon>Eukaryota</taxon>
        <taxon>Viridiplantae</taxon>
        <taxon>Streptophyta</taxon>
        <taxon>Embryophyta</taxon>
        <taxon>Tracheophyta</taxon>
        <taxon>Spermatophyta</taxon>
        <taxon>Magnoliopsida</taxon>
        <taxon>Liliopsida</taxon>
        <taxon>Asparagales</taxon>
        <taxon>Asparagaceae</taxon>
        <taxon>Asparagoideae</taxon>
        <taxon>Asparagus</taxon>
    </lineage>
</organism>
<evidence type="ECO:0000313" key="3">
    <source>
        <dbReference type="Proteomes" id="UP000243459"/>
    </source>
</evidence>
<feature type="region of interest" description="Disordered" evidence="1">
    <location>
        <begin position="74"/>
        <end position="122"/>
    </location>
</feature>
<feature type="compositionally biased region" description="Acidic residues" evidence="1">
    <location>
        <begin position="101"/>
        <end position="115"/>
    </location>
</feature>
<evidence type="ECO:0000256" key="1">
    <source>
        <dbReference type="SAM" id="MobiDB-lite"/>
    </source>
</evidence>
<feature type="compositionally biased region" description="Acidic residues" evidence="1">
    <location>
        <begin position="82"/>
        <end position="94"/>
    </location>
</feature>
<proteinExistence type="predicted"/>